<accession>A0A5B8HHU8</accession>
<proteinExistence type="predicted"/>
<dbReference type="EMBL" id="CP042220">
    <property type="protein sequence ID" value="QDX29505.1"/>
    <property type="molecule type" value="Genomic_DNA"/>
</dbReference>
<keyword evidence="3" id="KW-1185">Reference proteome</keyword>
<evidence type="ECO:0000313" key="2">
    <source>
        <dbReference type="EMBL" id="QDX29505.1"/>
    </source>
</evidence>
<dbReference type="Gene3D" id="3.30.420.10">
    <property type="entry name" value="Ribonuclease H-like superfamily/Ribonuclease H"/>
    <property type="match status" value="1"/>
</dbReference>
<feature type="domain" description="3'-5' exoribonuclease Rv2179c-like" evidence="1">
    <location>
        <begin position="2"/>
        <end position="182"/>
    </location>
</feature>
<name>A0A5B8HHU8_9GAMM</name>
<dbReference type="KEGG" id="dic:Dpoa569_0001280"/>
<protein>
    <submittedName>
        <fullName evidence="2">3'-5' exoribonuclease</fullName>
    </submittedName>
</protein>
<gene>
    <name evidence="2" type="ORF">Dpoa569_0001280</name>
</gene>
<organism evidence="2 3">
    <name type="scientific">Dickeya poaceiphila</name>
    <dbReference type="NCBI Taxonomy" id="568768"/>
    <lineage>
        <taxon>Bacteria</taxon>
        <taxon>Pseudomonadati</taxon>
        <taxon>Pseudomonadota</taxon>
        <taxon>Gammaproteobacteria</taxon>
        <taxon>Enterobacterales</taxon>
        <taxon>Pectobacteriaceae</taxon>
        <taxon>Dickeya</taxon>
    </lineage>
</organism>
<reference evidence="2 3" key="1">
    <citation type="journal article" date="2019" name="Environ. Microbiol.">
        <title>The phytopathogenic nature of Dickeya aquatica 174/2 and the dynamic early evolution of Dickeya pathogenicity.</title>
        <authorList>
            <person name="Duprey A."/>
            <person name="Taib N."/>
            <person name="Leonard S."/>
            <person name="Garin T."/>
            <person name="Flandrois J.P."/>
            <person name="Nasser W."/>
            <person name="Brochier-Armanet C."/>
            <person name="Reverchon S."/>
        </authorList>
    </citation>
    <scope>NUCLEOTIDE SEQUENCE [LARGE SCALE GENOMIC DNA]</scope>
    <source>
        <strain evidence="2 3">NCPPB 569</strain>
    </source>
</reference>
<dbReference type="Proteomes" id="UP000320591">
    <property type="component" value="Chromosome"/>
</dbReference>
<dbReference type="SUPFAM" id="SSF53098">
    <property type="entry name" value="Ribonuclease H-like"/>
    <property type="match status" value="1"/>
</dbReference>
<dbReference type="STRING" id="568768.GCA_000406125_02577"/>
<dbReference type="InterPro" id="IPR033390">
    <property type="entry name" value="Rv2179c-like"/>
</dbReference>
<dbReference type="InterPro" id="IPR012337">
    <property type="entry name" value="RNaseH-like_sf"/>
</dbReference>
<sequence length="191" mass="21340">MNNIMIDLETMGTNPHSPIVAIGAVFFNPVTGELGKTFYRTVDLESSMKLGLTPTANTIKWWMNQDKKVVEEVIKAKSSITDALTALSQFAVFAYSPAANYGGSLLKIWGNGSAFDNVILRESYKACHLTPFWEFWNDMDVRTIVDMGRCVGFDPKRDIPFDGDRHNALADAVHQAKYVSAIYKKLLNKPN</sequence>
<dbReference type="RefSeq" id="WP_042873993.1">
    <property type="nucleotide sequence ID" value="NZ_CM001975.1"/>
</dbReference>
<evidence type="ECO:0000259" key="1">
    <source>
        <dbReference type="Pfam" id="PF16473"/>
    </source>
</evidence>
<dbReference type="AlphaFoldDB" id="A0A5B8HHU8"/>
<dbReference type="GO" id="GO:0003676">
    <property type="term" value="F:nucleic acid binding"/>
    <property type="evidence" value="ECO:0007669"/>
    <property type="project" value="InterPro"/>
</dbReference>
<evidence type="ECO:0000313" key="3">
    <source>
        <dbReference type="Proteomes" id="UP000320591"/>
    </source>
</evidence>
<dbReference type="OrthoDB" id="256590at2"/>
<dbReference type="Pfam" id="PF16473">
    <property type="entry name" value="Rv2179c-like"/>
    <property type="match status" value="1"/>
</dbReference>
<dbReference type="InterPro" id="IPR036397">
    <property type="entry name" value="RNaseH_sf"/>
</dbReference>